<dbReference type="AlphaFoldDB" id="A0AAD4QWW4"/>
<gene>
    <name evidence="1" type="ORF">DdX_20062</name>
</gene>
<reference evidence="1" key="1">
    <citation type="submission" date="2022-01" db="EMBL/GenBank/DDBJ databases">
        <title>Genome Sequence Resource for Two Populations of Ditylenchus destructor, the Migratory Endoparasitic Phytonematode.</title>
        <authorList>
            <person name="Zhang H."/>
            <person name="Lin R."/>
            <person name="Xie B."/>
        </authorList>
    </citation>
    <scope>NUCLEOTIDE SEQUENCE</scope>
    <source>
        <strain evidence="1">BazhouSP</strain>
    </source>
</reference>
<accession>A0AAD4QWW4</accession>
<dbReference type="EMBL" id="JAKKPZ010000498">
    <property type="protein sequence ID" value="KAI1694546.1"/>
    <property type="molecule type" value="Genomic_DNA"/>
</dbReference>
<sequence>MDNGTMNSYVSSPEPASIRIFNEKPSSEKYIEWIVRNGYSKQIPLEDKIVGKENDRDIYEFRADISHNPNHCHDITTDVFYAYVELKDDYWPVFQHFFRLLMDPFIYIRYLSLNPQKALSLLAGAMNPDRGRLQCKKLKIDFNGDVQKLIIWIKDHVCCDEFGIAGANSNYDEEVLDLFMTGAPCTSTIYVKRYELSKFVDLVQKFMALKNRDEYQVVESIWGYVKHQADVEALKRNCAEFIAEEEKSDQQHEQGRSTRHVIGFINKDIEKKLTLDVTIFSFALGSFSIKITNL</sequence>
<protein>
    <submittedName>
        <fullName evidence="1">Uncharacterized protein</fullName>
    </submittedName>
</protein>
<organism evidence="1 2">
    <name type="scientific">Ditylenchus destructor</name>
    <dbReference type="NCBI Taxonomy" id="166010"/>
    <lineage>
        <taxon>Eukaryota</taxon>
        <taxon>Metazoa</taxon>
        <taxon>Ecdysozoa</taxon>
        <taxon>Nematoda</taxon>
        <taxon>Chromadorea</taxon>
        <taxon>Rhabditida</taxon>
        <taxon>Tylenchina</taxon>
        <taxon>Tylenchomorpha</taxon>
        <taxon>Sphaerularioidea</taxon>
        <taxon>Anguinidae</taxon>
        <taxon>Anguininae</taxon>
        <taxon>Ditylenchus</taxon>
    </lineage>
</organism>
<keyword evidence="2" id="KW-1185">Reference proteome</keyword>
<proteinExistence type="predicted"/>
<evidence type="ECO:0000313" key="1">
    <source>
        <dbReference type="EMBL" id="KAI1694546.1"/>
    </source>
</evidence>
<dbReference type="Proteomes" id="UP001201812">
    <property type="component" value="Unassembled WGS sequence"/>
</dbReference>
<comment type="caution">
    <text evidence="1">The sequence shown here is derived from an EMBL/GenBank/DDBJ whole genome shotgun (WGS) entry which is preliminary data.</text>
</comment>
<evidence type="ECO:0000313" key="2">
    <source>
        <dbReference type="Proteomes" id="UP001201812"/>
    </source>
</evidence>
<name>A0AAD4QWW4_9BILA</name>